<dbReference type="GO" id="GO:0005576">
    <property type="term" value="C:extracellular region"/>
    <property type="evidence" value="ECO:0007669"/>
    <property type="project" value="UniProtKB-SubCell"/>
</dbReference>
<keyword evidence="8" id="KW-0391">Immunity</keyword>
<keyword evidence="5 15" id="KW-0768">Sushi</keyword>
<feature type="domain" description="Sushi" evidence="16">
    <location>
        <begin position="384"/>
        <end position="440"/>
    </location>
</feature>
<dbReference type="GO" id="GO:0008201">
    <property type="term" value="F:heparin binding"/>
    <property type="evidence" value="ECO:0007669"/>
    <property type="project" value="UniProtKB-ARBA"/>
</dbReference>
<feature type="domain" description="Sushi" evidence="16">
    <location>
        <begin position="205"/>
        <end position="261"/>
    </location>
</feature>
<dbReference type="InterPro" id="IPR035976">
    <property type="entry name" value="Sushi/SCR/CCP_sf"/>
</dbReference>
<feature type="domain" description="Sushi" evidence="16">
    <location>
        <begin position="262"/>
        <end position="319"/>
    </location>
</feature>
<evidence type="ECO:0000256" key="15">
    <source>
        <dbReference type="PROSITE-ProRule" id="PRU00302"/>
    </source>
</evidence>
<name>A0A8C9QQK1_SPEDA</name>
<comment type="function">
    <text evidence="12">Glycoprotein that plays an essential role in maintaining a well-balanced immune response by modulating complement activation. Acts as a soluble inhibitor of complement, where its binding to self markers such as glycan structures prevents complement activation and amplification on cell surfaces. Accelerates the decay of the complement alternative pathway (AP) C3 convertase C3bBb, thus preventing local formation of more C3b, the central player of the complement amplification loop. As a cofactor of the serine protease factor I, CFH also regulates proteolytic degradation of already-deposited C3b. In addition, mediates several cellular responses through interaction with specific receptors. For example, interacts with CR3/ITGAM receptor and thereby mediates the adhesion of human neutrophils to different pathogens. In turn, these pathogens are phagocytosed and destroyed.</text>
</comment>
<dbReference type="InterPro" id="IPR051503">
    <property type="entry name" value="ComplSys_Reg/VirEntry_Med"/>
</dbReference>
<feature type="domain" description="Sushi" evidence="16">
    <location>
        <begin position="990"/>
        <end position="1048"/>
    </location>
</feature>
<feature type="domain" description="Sushi" evidence="16">
    <location>
        <begin position="141"/>
        <end position="204"/>
    </location>
</feature>
<feature type="domain" description="Sushi" evidence="16">
    <location>
        <begin position="80"/>
        <end position="140"/>
    </location>
</feature>
<dbReference type="PANTHER" id="PTHR45785">
    <property type="entry name" value="COMPLEMENT FACTOR H-RELATED"/>
    <property type="match status" value="1"/>
</dbReference>
<evidence type="ECO:0000313" key="18">
    <source>
        <dbReference type="Proteomes" id="UP000694422"/>
    </source>
</evidence>
<accession>A0A8C9QQK1</accession>
<evidence type="ECO:0000313" key="17">
    <source>
        <dbReference type="Ensembl" id="ENSSDAP00000025377.1"/>
    </source>
</evidence>
<comment type="caution">
    <text evidence="15">Lacks conserved residue(s) required for the propagation of feature annotation.</text>
</comment>
<feature type="domain" description="Sushi" evidence="16">
    <location>
        <begin position="747"/>
        <end position="801"/>
    </location>
</feature>
<dbReference type="Proteomes" id="UP000694422">
    <property type="component" value="Unplaced"/>
</dbReference>
<dbReference type="FunFam" id="2.10.70.10:FF:000060">
    <property type="entry name" value="Complement inhibitory factor H"/>
    <property type="match status" value="1"/>
</dbReference>
<feature type="domain" description="Sushi" evidence="16">
    <location>
        <begin position="1049"/>
        <end position="1107"/>
    </location>
</feature>
<keyword evidence="3" id="KW-0399">Innate immunity</keyword>
<dbReference type="Ensembl" id="ENSSDAT00000029020.1">
    <property type="protein sequence ID" value="ENSSDAP00000025377.1"/>
    <property type="gene ID" value="ENSSDAG00000022981.1"/>
</dbReference>
<feature type="disulfide bond" evidence="15">
    <location>
        <begin position="626"/>
        <end position="669"/>
    </location>
</feature>
<feature type="domain" description="Sushi" evidence="16">
    <location>
        <begin position="804"/>
        <end position="861"/>
    </location>
</feature>
<evidence type="ECO:0000256" key="1">
    <source>
        <dbReference type="ARBA" id="ARBA00004613"/>
    </source>
</evidence>
<dbReference type="SMART" id="SM00032">
    <property type="entry name" value="CCP"/>
    <property type="match status" value="20"/>
</dbReference>
<evidence type="ECO:0000256" key="7">
    <source>
        <dbReference type="ARBA" id="ARBA00022737"/>
    </source>
</evidence>
<feature type="domain" description="Sushi" evidence="16">
    <location>
        <begin position="863"/>
        <end position="931"/>
    </location>
</feature>
<dbReference type="AlphaFoldDB" id="A0A8C9QQK1"/>
<evidence type="ECO:0000256" key="8">
    <source>
        <dbReference type="ARBA" id="ARBA00022859"/>
    </source>
</evidence>
<dbReference type="GO" id="GO:0007596">
    <property type="term" value="P:blood coagulation"/>
    <property type="evidence" value="ECO:0007669"/>
    <property type="project" value="UniProtKB-ARBA"/>
</dbReference>
<evidence type="ECO:0000256" key="2">
    <source>
        <dbReference type="ARBA" id="ARBA00022525"/>
    </source>
</evidence>
<dbReference type="FunFam" id="2.10.70.10:FF:000026">
    <property type="entry name" value="Complement inhibitory factor H"/>
    <property type="match status" value="4"/>
</dbReference>
<dbReference type="FunFam" id="2.10.70.10:FF:000054">
    <property type="entry name" value="Complement inhibitory factor H"/>
    <property type="match status" value="1"/>
</dbReference>
<evidence type="ECO:0000256" key="5">
    <source>
        <dbReference type="ARBA" id="ARBA00022659"/>
    </source>
</evidence>
<feature type="disulfide bond" evidence="15">
    <location>
        <begin position="175"/>
        <end position="202"/>
    </location>
</feature>
<keyword evidence="9 15" id="KW-1015">Disulfide bond</keyword>
<feature type="domain" description="Sushi" evidence="16">
    <location>
        <begin position="16"/>
        <end position="79"/>
    </location>
</feature>
<sequence length="1234" mass="140136">LREFAKIYIYVLISLINCQGPPAREDTEILSGSWTDQPYSEGTQATYKCRPGYRTLGTIIKECRNGEWVALNPARICRKKPCGHPGDTPFGSFHLEGGNEFVYGAKVVYKCDEGYRMLGESNFRQCDAEGWTNDVPICEVVKCLPVTEPENGRIISSATEPDEEYYFGQAVQFECNSGFKLEGHKEIYCSEDGHWSNEKPRCMAISCTSPEIRNGYSISPKKIYKENERFQYKCNQGFEYSEKGSAICTSSGWSPTPSCEEVTCNPPYIPNGVYSPQRIKHRTGDEIRYECKSGFYPATRGNTAKCTSSGWIPPPRCSLKPCDFPEIKHGRLYSEERYRPYFPVPIGQRFTYECDNNFVSPSKSYWGYIYCTKDGWLPEVPCIRQCIFNYVEYGYYSRETRHSLHESVKVDCYPGYSLSNGQNTVTCTENGWSPPLKCIRIKTCSKNDIEIKNGFLSESDFIYNLNKVTQYKCKPGYVTEDGNTSGSITCLQDGWSAQPSCVKSCDMPAFENAKTKSNATWFKLNDKLDYECNVGFENRFRRAKGFIVCQDKGWSHIPTCYERECRIPKMGKFLMADPKKDRYKVGDLLKFSCRSGLTRVGPDSVQCYHFGWSPDIPICKDEVQSCGPPPPLFNGEVKETKKEEYGHNVVLEYNCNPRFLMKGPNKIQCVDGTWTTLPKCIEEERTCGAIPELDHGFAQPSDPPYHHGDSVEFHCTETFTMIGDRSITCISGMWTQLPLCVATDQLKKCQAPRLTANEENQSDKNEYNHNFNFSYPCRGKLEQKHSICVNGRWDPEPTCTMEINFCPPPPQIPNAEDMKTTVKYQDGEKVSVLCKENYLIKEAEEIVCKNGRWQSIPRCVEKLSCSQPPDIDHGRISPSRSSEERKEAIESRQYAHDTKLNYSCEDGFTTSEEDEITCYMHKWSPPPQCVGLPCEPPPSIPNGVVSHELDSYPYGQEIIYNCSEGFGIDGPAFIKCLGGKWSSPPECIRTDCFNLPNFDDAMLLGERKESYKSGDQVTYRCPKFYQVDGSNTITCINGKWIGKPMCKDISCVNPPKVENANIISNQMLKYPSGERVRYECIKPFEIFGEVEVMCLNGTWTEPPQCKDSSGKCGPPPPIDNGDLTSFPLAVYPMSSSVEYQCQSLYQLEGSKTVTCRNGKWSNPPKCLHACVISEEIMERYHITLRWKEHQKLYSSSGDTVEFVCKYGYSPSTQPQSFRTRCIDGHLEYPACVKR</sequence>
<evidence type="ECO:0000256" key="13">
    <source>
        <dbReference type="ARBA" id="ARBA00062308"/>
    </source>
</evidence>
<dbReference type="InterPro" id="IPR000436">
    <property type="entry name" value="Sushi_SCR_CCP_dom"/>
</dbReference>
<keyword evidence="6" id="KW-0732">Signal</keyword>
<dbReference type="Pfam" id="PF00084">
    <property type="entry name" value="Sushi"/>
    <property type="match status" value="18"/>
</dbReference>
<feature type="domain" description="Sushi" evidence="16">
    <location>
        <begin position="685"/>
        <end position="742"/>
    </location>
</feature>
<dbReference type="FunFam" id="2.10.70.10:FF:000041">
    <property type="entry name" value="Complement factor H"/>
    <property type="match status" value="2"/>
</dbReference>
<dbReference type="Gene3D" id="2.10.70.10">
    <property type="entry name" value="Complement Module, domain 1"/>
    <property type="match status" value="20"/>
</dbReference>
<evidence type="ECO:0000256" key="4">
    <source>
        <dbReference type="ARBA" id="ARBA00022641"/>
    </source>
</evidence>
<keyword evidence="11" id="KW-0325">Glycoprotein</keyword>
<evidence type="ECO:0000256" key="9">
    <source>
        <dbReference type="ARBA" id="ARBA00023157"/>
    </source>
</evidence>
<feature type="domain" description="Sushi" evidence="16">
    <location>
        <begin position="1110"/>
        <end position="1168"/>
    </location>
</feature>
<dbReference type="FunFam" id="2.10.70.10:FF:000130">
    <property type="entry name" value="Complement factor H"/>
    <property type="match status" value="1"/>
</dbReference>
<dbReference type="FunFam" id="2.10.70.10:FF:000014">
    <property type="entry name" value="Membrane cofactor protein"/>
    <property type="match status" value="1"/>
</dbReference>
<organism evidence="17 18">
    <name type="scientific">Spermophilus dauricus</name>
    <name type="common">Daurian ground squirrel</name>
    <dbReference type="NCBI Taxonomy" id="99837"/>
    <lineage>
        <taxon>Eukaryota</taxon>
        <taxon>Metazoa</taxon>
        <taxon>Chordata</taxon>
        <taxon>Craniata</taxon>
        <taxon>Vertebrata</taxon>
        <taxon>Euteleostomi</taxon>
        <taxon>Mammalia</taxon>
        <taxon>Eutheria</taxon>
        <taxon>Euarchontoglires</taxon>
        <taxon>Glires</taxon>
        <taxon>Rodentia</taxon>
        <taxon>Sciuromorpha</taxon>
        <taxon>Sciuridae</taxon>
        <taxon>Xerinae</taxon>
        <taxon>Marmotini</taxon>
        <taxon>Spermophilus</taxon>
    </lineage>
</organism>
<dbReference type="PROSITE" id="PS50923">
    <property type="entry name" value="SUSHI"/>
    <property type="match status" value="17"/>
</dbReference>
<feature type="disulfide bond" evidence="15">
    <location>
        <begin position="992"/>
        <end position="1035"/>
    </location>
</feature>
<proteinExistence type="predicted"/>
<reference evidence="17" key="1">
    <citation type="submission" date="2025-08" db="UniProtKB">
        <authorList>
            <consortium name="Ensembl"/>
        </authorList>
    </citation>
    <scope>IDENTIFICATION</scope>
</reference>
<dbReference type="GO" id="GO:0030449">
    <property type="term" value="P:regulation of complement activation"/>
    <property type="evidence" value="ECO:0007669"/>
    <property type="project" value="UniProtKB-ARBA"/>
</dbReference>
<feature type="domain" description="Sushi" evidence="16">
    <location>
        <begin position="624"/>
        <end position="682"/>
    </location>
</feature>
<comment type="subcellular location">
    <subcellularLocation>
        <location evidence="1">Secreted</location>
    </subcellularLocation>
</comment>
<keyword evidence="10" id="KW-0179">Complement alternate pathway</keyword>
<dbReference type="PANTHER" id="PTHR45785:SF7">
    <property type="entry name" value="COMPLEMENT FACTOR H"/>
    <property type="match status" value="1"/>
</dbReference>
<dbReference type="SUPFAM" id="SSF57535">
    <property type="entry name" value="Complement control module/SCR domain"/>
    <property type="match status" value="18"/>
</dbReference>
<feature type="domain" description="Sushi" evidence="16">
    <location>
        <begin position="563"/>
        <end position="621"/>
    </location>
</feature>
<evidence type="ECO:0000256" key="6">
    <source>
        <dbReference type="ARBA" id="ARBA00022729"/>
    </source>
</evidence>
<comment type="subunit">
    <text evidence="13">Homodimer. Also forms homooligomers. Interacts with complement protein C3b; this interaction inhibits complement activation. Interacts with complement protein C3d. Interacts with CR3/ITGAM; this interaction mediates adhesion of neutrophils to pathogens leading to pathogen clearance.</text>
</comment>
<feature type="domain" description="Sushi" evidence="16">
    <location>
        <begin position="932"/>
        <end position="989"/>
    </location>
</feature>
<keyword evidence="2" id="KW-0964">Secreted</keyword>
<dbReference type="CDD" id="cd00033">
    <property type="entry name" value="CCP"/>
    <property type="match status" value="15"/>
</dbReference>
<keyword evidence="18" id="KW-1185">Reference proteome</keyword>
<keyword evidence="7" id="KW-0677">Repeat</keyword>
<evidence type="ECO:0000256" key="12">
    <source>
        <dbReference type="ARBA" id="ARBA00055185"/>
    </source>
</evidence>
<keyword evidence="4" id="KW-0765">Sulfation</keyword>
<feature type="domain" description="Sushi" evidence="16">
    <location>
        <begin position="503"/>
        <end position="562"/>
    </location>
</feature>
<evidence type="ECO:0000256" key="10">
    <source>
        <dbReference type="ARBA" id="ARBA00023162"/>
    </source>
</evidence>
<evidence type="ECO:0000256" key="3">
    <source>
        <dbReference type="ARBA" id="ARBA00022588"/>
    </source>
</evidence>
<feature type="disulfide bond" evidence="15">
    <location>
        <begin position="1112"/>
        <end position="1155"/>
    </location>
</feature>
<dbReference type="GO" id="GO:0006957">
    <property type="term" value="P:complement activation, alternative pathway"/>
    <property type="evidence" value="ECO:0007669"/>
    <property type="project" value="UniProtKB-KW"/>
</dbReference>
<feature type="disulfide bond" evidence="15">
    <location>
        <begin position="1051"/>
        <end position="1094"/>
    </location>
</feature>
<reference evidence="17" key="2">
    <citation type="submission" date="2025-09" db="UniProtKB">
        <authorList>
            <consortium name="Ensembl"/>
        </authorList>
    </citation>
    <scope>IDENTIFICATION</scope>
</reference>
<evidence type="ECO:0000256" key="11">
    <source>
        <dbReference type="ARBA" id="ARBA00023180"/>
    </source>
</evidence>
<evidence type="ECO:0000259" key="16">
    <source>
        <dbReference type="PROSITE" id="PS50923"/>
    </source>
</evidence>
<protein>
    <recommendedName>
        <fullName evidence="14">Complement factor H</fullName>
    </recommendedName>
</protein>
<feature type="disulfide bond" evidence="15">
    <location>
        <begin position="111"/>
        <end position="138"/>
    </location>
</feature>
<evidence type="ECO:0000256" key="14">
    <source>
        <dbReference type="ARBA" id="ARBA00073358"/>
    </source>
</evidence>